<evidence type="ECO:0000259" key="1">
    <source>
        <dbReference type="PROSITE" id="PS50097"/>
    </source>
</evidence>
<keyword evidence="3" id="KW-1185">Reference proteome</keyword>
<feature type="domain" description="BTB" evidence="1">
    <location>
        <begin position="141"/>
        <end position="198"/>
    </location>
</feature>
<dbReference type="Proteomes" id="UP000789390">
    <property type="component" value="Unassembled WGS sequence"/>
</dbReference>
<comment type="caution">
    <text evidence="2">The sequence shown here is derived from an EMBL/GenBank/DDBJ whole genome shotgun (WGS) entry which is preliminary data.</text>
</comment>
<dbReference type="Pfam" id="PF00651">
    <property type="entry name" value="BTB"/>
    <property type="match status" value="2"/>
</dbReference>
<organism evidence="2 3">
    <name type="scientific">Daphnia galeata</name>
    <dbReference type="NCBI Taxonomy" id="27404"/>
    <lineage>
        <taxon>Eukaryota</taxon>
        <taxon>Metazoa</taxon>
        <taxon>Ecdysozoa</taxon>
        <taxon>Arthropoda</taxon>
        <taxon>Crustacea</taxon>
        <taxon>Branchiopoda</taxon>
        <taxon>Diplostraca</taxon>
        <taxon>Cladocera</taxon>
        <taxon>Anomopoda</taxon>
        <taxon>Daphniidae</taxon>
        <taxon>Daphnia</taxon>
    </lineage>
</organism>
<dbReference type="PANTHER" id="PTHR24413">
    <property type="entry name" value="SPECKLE-TYPE POZ PROTEIN"/>
    <property type="match status" value="1"/>
</dbReference>
<sequence length="488" mass="56036">MTLLLTGTNPYLQFQWQLEAIPYDRSVFSETILFENETFDFDCELRYGTQLSVHAIKRTFGSWTDITDIVCTVDKLFGCDMDQDDQIKTLWTFCFDVSVERSCTLSFRVHLCENVRHYQHQLIDCFLSDQLWQAVEKNIITDVEFNVEGKIIAAHRSVLAARCPALLSSSDSIFEDANAETFSALLRFIYTGKLSTIPNTQLNRLAEKFQLSTLKSLCSMQSESDPVIHAANSTHRRKSGEVVRSLTGLTVKCVINFPTSPSVTAYQPQHFVFDGQPLFSYKFNSELHKCSFVISSCISSDWRINEIFFRCENLRPAIFHTKQMYPGGEFQTEFYKPGEFSKRSKRQYFTVSIDAYVVPNVETFEFQPMDIRLPSDLWLLVQERILADFELVIHEGTKNHSFLAHRAILAARSTHFSNMLHSGMIESRSGKVEITDTDVAVFKQFLHFLYTGSVVEPFTDFEELLIIADKYQIDSLINLCETKVSCIL</sequence>
<dbReference type="AlphaFoldDB" id="A0A8J2RV98"/>
<reference evidence="2" key="1">
    <citation type="submission" date="2021-11" db="EMBL/GenBank/DDBJ databases">
        <authorList>
            <person name="Schell T."/>
        </authorList>
    </citation>
    <scope>NUCLEOTIDE SEQUENCE</scope>
    <source>
        <strain evidence="2">M5</strain>
    </source>
</reference>
<name>A0A8J2RV98_9CRUS</name>
<dbReference type="OrthoDB" id="684045at2759"/>
<dbReference type="SUPFAM" id="SSF54695">
    <property type="entry name" value="POZ domain"/>
    <property type="match status" value="2"/>
</dbReference>
<dbReference type="InterPro" id="IPR000210">
    <property type="entry name" value="BTB/POZ_dom"/>
</dbReference>
<dbReference type="PROSITE" id="PS50097">
    <property type="entry name" value="BTB"/>
    <property type="match status" value="2"/>
</dbReference>
<dbReference type="InterPro" id="IPR011333">
    <property type="entry name" value="SKP1/BTB/POZ_sf"/>
</dbReference>
<evidence type="ECO:0000313" key="2">
    <source>
        <dbReference type="EMBL" id="CAH0106580.1"/>
    </source>
</evidence>
<dbReference type="EMBL" id="CAKKLH010000224">
    <property type="protein sequence ID" value="CAH0106580.1"/>
    <property type="molecule type" value="Genomic_DNA"/>
</dbReference>
<evidence type="ECO:0000313" key="3">
    <source>
        <dbReference type="Proteomes" id="UP000789390"/>
    </source>
</evidence>
<protein>
    <recommendedName>
        <fullName evidence="1">BTB domain-containing protein</fullName>
    </recommendedName>
</protein>
<dbReference type="CDD" id="cd18186">
    <property type="entry name" value="BTB_POZ_ZBTB_KLHL-like"/>
    <property type="match status" value="2"/>
</dbReference>
<proteinExistence type="predicted"/>
<feature type="domain" description="BTB" evidence="1">
    <location>
        <begin position="387"/>
        <end position="458"/>
    </location>
</feature>
<gene>
    <name evidence="2" type="ORF">DGAL_LOCUS9736</name>
</gene>
<accession>A0A8J2RV98</accession>
<dbReference type="Gene3D" id="3.30.710.10">
    <property type="entry name" value="Potassium Channel Kv1.1, Chain A"/>
    <property type="match status" value="2"/>
</dbReference>
<dbReference type="SMART" id="SM00225">
    <property type="entry name" value="BTB"/>
    <property type="match status" value="2"/>
</dbReference>